<dbReference type="STRING" id="56779.SAMN05421834_101323"/>
<keyword evidence="3" id="KW-0472">Membrane</keyword>
<dbReference type="InterPro" id="IPR004845">
    <property type="entry name" value="T2SS_GspD_CS"/>
</dbReference>
<dbReference type="GO" id="GO:0016020">
    <property type="term" value="C:membrane"/>
    <property type="evidence" value="ECO:0007669"/>
    <property type="project" value="UniProtKB-SubCell"/>
</dbReference>
<dbReference type="OrthoDB" id="9779724at2"/>
<dbReference type="Gene3D" id="3.30.1370.130">
    <property type="match status" value="1"/>
</dbReference>
<dbReference type="InterPro" id="IPR001775">
    <property type="entry name" value="GspD/PilQ"/>
</dbReference>
<dbReference type="InterPro" id="IPR004846">
    <property type="entry name" value="T2SS/T3SS_dom"/>
</dbReference>
<protein>
    <submittedName>
        <fullName evidence="7">Type IV pilus assembly protein PilQ</fullName>
    </submittedName>
</protein>
<dbReference type="Pfam" id="PF00263">
    <property type="entry name" value="Secretin"/>
    <property type="match status" value="1"/>
</dbReference>
<evidence type="ECO:0000256" key="5">
    <source>
        <dbReference type="SAM" id="Coils"/>
    </source>
</evidence>
<dbReference type="RefSeq" id="WP_076543608.1">
    <property type="nucleotide sequence ID" value="NZ_FTNC01000001.1"/>
</dbReference>
<comment type="subcellular location">
    <subcellularLocation>
        <location evidence="1">Membrane</location>
    </subcellularLocation>
</comment>
<sequence>MKSKVQKVFQISIILVIILLVSAFVKAEKGSENNLISINLRDVELETALIMLANTADKNLICDSSVKGKITVIFNDIPFENALNLITDSFNLDYSYQKQIIYISTREKMAARNQKFVSKSYKFNNLSSELAAEILRNNFEEIKIINLNSEGLIINCKEKNLKELEKIISQIDQPQKQIMIKARIEEISRTKIKELGINPNQLAELKIIKNDSGNIEKLKPGWPETLKALNEKGLSNILANPSLMTLDRKKAKLVIGDQIPVKLERIESDKTVSTISYIEAGIVLEFLPKIINQNQILLEIKPSVNSIGQILADGLPAVNSRSAETTVILEDGETLAIGGLIKKDELKTVKEIPILADLPLLGSLFSAAKNTDIETELIIFITPEIIESEVRMVQNKITESNNNEINKKINSQKEEIKGEKQNKNNREFKTLTEEELKEIIN</sequence>
<dbReference type="PANTHER" id="PTHR30332">
    <property type="entry name" value="PROBABLE GENERAL SECRETION PATHWAY PROTEIN D"/>
    <property type="match status" value="1"/>
</dbReference>
<dbReference type="Proteomes" id="UP000185669">
    <property type="component" value="Unassembled WGS sequence"/>
</dbReference>
<dbReference type="GO" id="GO:0009306">
    <property type="term" value="P:protein secretion"/>
    <property type="evidence" value="ECO:0007669"/>
    <property type="project" value="InterPro"/>
</dbReference>
<dbReference type="PRINTS" id="PR00811">
    <property type="entry name" value="BCTERIALGSPD"/>
</dbReference>
<dbReference type="InterPro" id="IPR050810">
    <property type="entry name" value="Bact_Secretion_Sys_Channel"/>
</dbReference>
<dbReference type="PROSITE" id="PS00875">
    <property type="entry name" value="T2SP_D"/>
    <property type="match status" value="1"/>
</dbReference>
<evidence type="ECO:0000256" key="3">
    <source>
        <dbReference type="ARBA" id="ARBA00023136"/>
    </source>
</evidence>
<keyword evidence="8" id="KW-1185">Reference proteome</keyword>
<evidence type="ECO:0000256" key="1">
    <source>
        <dbReference type="ARBA" id="ARBA00004370"/>
    </source>
</evidence>
<dbReference type="PANTHER" id="PTHR30332:SF24">
    <property type="entry name" value="SECRETIN GSPD-RELATED"/>
    <property type="match status" value="1"/>
</dbReference>
<dbReference type="GO" id="GO:0015627">
    <property type="term" value="C:type II protein secretion system complex"/>
    <property type="evidence" value="ECO:0007669"/>
    <property type="project" value="TreeGrafter"/>
</dbReference>
<keyword evidence="5" id="KW-0175">Coiled coil</keyword>
<evidence type="ECO:0000259" key="6">
    <source>
        <dbReference type="Pfam" id="PF00263"/>
    </source>
</evidence>
<evidence type="ECO:0000313" key="8">
    <source>
        <dbReference type="Proteomes" id="UP000185669"/>
    </source>
</evidence>
<accession>A0A1N6Q4L1</accession>
<gene>
    <name evidence="7" type="ORF">SAMN05421834_101323</name>
</gene>
<organism evidence="7 8">
    <name type="scientific">Halanaerobium kushneri</name>
    <dbReference type="NCBI Taxonomy" id="56779"/>
    <lineage>
        <taxon>Bacteria</taxon>
        <taxon>Bacillati</taxon>
        <taxon>Bacillota</taxon>
        <taxon>Clostridia</taxon>
        <taxon>Halanaerobiales</taxon>
        <taxon>Halanaerobiaceae</taxon>
        <taxon>Halanaerobium</taxon>
    </lineage>
</organism>
<evidence type="ECO:0000256" key="2">
    <source>
        <dbReference type="ARBA" id="ARBA00022729"/>
    </source>
</evidence>
<comment type="similarity">
    <text evidence="4">Belongs to the bacterial secretin family.</text>
</comment>
<reference evidence="8" key="1">
    <citation type="submission" date="2017-01" db="EMBL/GenBank/DDBJ databases">
        <authorList>
            <person name="Varghese N."/>
            <person name="Submissions S."/>
        </authorList>
    </citation>
    <scope>NUCLEOTIDE SEQUENCE [LARGE SCALE GENOMIC DNA]</scope>
    <source>
        <strain evidence="8">ATCC 700103</strain>
    </source>
</reference>
<proteinExistence type="inferred from homology"/>
<dbReference type="EMBL" id="FTNC01000001">
    <property type="protein sequence ID" value="SIQ11538.1"/>
    <property type="molecule type" value="Genomic_DNA"/>
</dbReference>
<name>A0A1N6Q4L1_9FIRM</name>
<dbReference type="AlphaFoldDB" id="A0A1N6Q4L1"/>
<evidence type="ECO:0000256" key="4">
    <source>
        <dbReference type="RuleBase" id="RU004003"/>
    </source>
</evidence>
<keyword evidence="2" id="KW-0732">Signal</keyword>
<feature type="domain" description="Type II/III secretion system secretin-like" evidence="6">
    <location>
        <begin position="228"/>
        <end position="387"/>
    </location>
</feature>
<feature type="coiled-coil region" evidence="5">
    <location>
        <begin position="395"/>
        <end position="426"/>
    </location>
</feature>
<evidence type="ECO:0000313" key="7">
    <source>
        <dbReference type="EMBL" id="SIQ11538.1"/>
    </source>
</evidence>